<dbReference type="Proteomes" id="UP000006859">
    <property type="component" value="Chromosome"/>
</dbReference>
<accession>E0SLP2</accession>
<proteinExistence type="predicted"/>
<organism evidence="2 3">
    <name type="scientific">Dickeya dadantii (strain 3937)</name>
    <name type="common">Erwinia chrysanthemi (strain 3937)</name>
    <dbReference type="NCBI Taxonomy" id="198628"/>
    <lineage>
        <taxon>Bacteria</taxon>
        <taxon>Pseudomonadati</taxon>
        <taxon>Pseudomonadota</taxon>
        <taxon>Gammaproteobacteria</taxon>
        <taxon>Enterobacterales</taxon>
        <taxon>Pectobacteriaceae</taxon>
        <taxon>Dickeya</taxon>
    </lineage>
</organism>
<feature type="compositionally biased region" description="Basic and acidic residues" evidence="1">
    <location>
        <begin position="63"/>
        <end position="72"/>
    </location>
</feature>
<keyword evidence="3" id="KW-1185">Reference proteome</keyword>
<gene>
    <name evidence="2" type="ordered locus">Dda3937_04465</name>
</gene>
<evidence type="ECO:0000256" key="1">
    <source>
        <dbReference type="SAM" id="MobiDB-lite"/>
    </source>
</evidence>
<dbReference type="HOGENOM" id="CLU_2715887_0_0_6"/>
<reference evidence="2 3" key="1">
    <citation type="journal article" date="2011" name="J. Bacteriol.">
        <title>Genome sequence of the plant-pathogenic bacterium Dickeya dadantii 3937.</title>
        <authorList>
            <person name="Glasner J.D."/>
            <person name="Yang C.H."/>
            <person name="Reverchon S."/>
            <person name="Hugouvieux-Cotte-Pattat N."/>
            <person name="Condemine G."/>
            <person name="Bohin J.P."/>
            <person name="Van Gijsegem F."/>
            <person name="Yang S."/>
            <person name="Franza T."/>
            <person name="Expert D."/>
            <person name="Plunkett G. III"/>
            <person name="San Francisco M.J."/>
            <person name="Charkowski A.O."/>
            <person name="Py B."/>
            <person name="Bell K."/>
            <person name="Rauscher L."/>
            <person name="Rodriguez-Palenzuela P."/>
            <person name="Toussaint A."/>
            <person name="Holeva M.C."/>
            <person name="He S.Y."/>
            <person name="Douet V."/>
            <person name="Boccara M."/>
            <person name="Blanco C."/>
            <person name="Toth I."/>
            <person name="Anderson B.D."/>
            <person name="Biehl B.S."/>
            <person name="Mau B."/>
            <person name="Flynn S.M."/>
            <person name="Barras F."/>
            <person name="Lindeberg M."/>
            <person name="Birch P.R."/>
            <person name="Tsuyumu S."/>
            <person name="Shi X."/>
            <person name="Hibbing M."/>
            <person name="Yap M.N."/>
            <person name="Carpentier M."/>
            <person name="Dassa E."/>
            <person name="Umehara M."/>
            <person name="Kim J.F."/>
            <person name="Rusch M."/>
            <person name="Soni P."/>
            <person name="Mayhew G.F."/>
            <person name="Fouts D.E."/>
            <person name="Gill S.R."/>
            <person name="Blattner F.R."/>
            <person name="Keen N.T."/>
            <person name="Perna N.T."/>
        </authorList>
    </citation>
    <scope>NUCLEOTIDE SEQUENCE [LARGE SCALE GENOMIC DNA]</scope>
    <source>
        <strain evidence="2 3">3937</strain>
    </source>
</reference>
<protein>
    <submittedName>
        <fullName evidence="2">Uncharacterized protein</fullName>
    </submittedName>
</protein>
<dbReference type="AlphaFoldDB" id="E0SLP2"/>
<dbReference type="KEGG" id="ddd:Dda3937_04465"/>
<name>E0SLP2_DICD3</name>
<sequence length="72" mass="7977">MQGEEKARFWLIKVNPLSDGSLADESSVKPAGTHRLLTAAIRSVVLSLAGRCPRRRSQNQRVRGAEGSRRFT</sequence>
<evidence type="ECO:0000313" key="2">
    <source>
        <dbReference type="EMBL" id="ADM96876.1"/>
    </source>
</evidence>
<dbReference type="EMBL" id="CP002038">
    <property type="protein sequence ID" value="ADM96876.1"/>
    <property type="molecule type" value="Genomic_DNA"/>
</dbReference>
<feature type="region of interest" description="Disordered" evidence="1">
    <location>
        <begin position="52"/>
        <end position="72"/>
    </location>
</feature>
<evidence type="ECO:0000313" key="3">
    <source>
        <dbReference type="Proteomes" id="UP000006859"/>
    </source>
</evidence>